<evidence type="ECO:0000256" key="9">
    <source>
        <dbReference type="ARBA" id="ARBA00022840"/>
    </source>
</evidence>
<evidence type="ECO:0000256" key="4">
    <source>
        <dbReference type="ARBA" id="ARBA00022538"/>
    </source>
</evidence>
<evidence type="ECO:0000256" key="7">
    <source>
        <dbReference type="ARBA" id="ARBA00022723"/>
    </source>
</evidence>
<dbReference type="InterPro" id="IPR023299">
    <property type="entry name" value="ATPase_P-typ_cyto_dom_N"/>
</dbReference>
<protein>
    <recommendedName>
        <fullName evidence="16">Potassium-transporting ATPase ATP-binding subunit</fullName>
        <ecNumber evidence="16">7.2.2.6</ecNumber>
    </recommendedName>
    <alternativeName>
        <fullName evidence="16">ATP phosphohydrolase [potassium-transporting] B chain</fullName>
    </alternativeName>
    <alternativeName>
        <fullName evidence="16">Potassium-binding and translocating subunit B</fullName>
    </alternativeName>
    <alternativeName>
        <fullName evidence="16">Potassium-translocating ATPase B chain</fullName>
    </alternativeName>
</protein>
<dbReference type="SUPFAM" id="SSF81665">
    <property type="entry name" value="Calcium ATPase, transmembrane domain M"/>
    <property type="match status" value="1"/>
</dbReference>
<comment type="subunit">
    <text evidence="16">The system is composed of three essential subunits: KdpA, KdpB and KdpC.</text>
</comment>
<feature type="transmembrane region" description="Helical" evidence="16">
    <location>
        <begin position="267"/>
        <end position="292"/>
    </location>
</feature>
<feature type="transmembrane region" description="Helical" evidence="16">
    <location>
        <begin position="671"/>
        <end position="696"/>
    </location>
</feature>
<evidence type="ECO:0000313" key="18">
    <source>
        <dbReference type="EMBL" id="GBO93012.1"/>
    </source>
</evidence>
<evidence type="ECO:0000256" key="2">
    <source>
        <dbReference type="ARBA" id="ARBA00022448"/>
    </source>
</evidence>
<comment type="function">
    <text evidence="16">Part of the high-affinity ATP-driven potassium transport (or Kdp) system, which catalyzes the hydrolysis of ATP coupled with the electrogenic transport of potassium into the cytoplasm. This subunit is responsible for energy coupling to the transport system and for the release of the potassium ions to the cytoplasm.</text>
</comment>
<sequence>MDRENQSLTRHLFTPRHILHAMWLALYRLNPVALMMNPVMFIVWMGAVIVTVLTVYELIFPHSYPRHAHDIFFSMSLMIWLWITLWFANFSEALAEERGRAQAIALRGTRREILAKRIKSVDDVTSPELVLAENLKKGDLILIEPGDVIAADAEVIDGVASVDESAVTGESAPVIREPGGPNSAIVGGTRVLSDRLIARINVEPGDSFLDKMISMVDGARRRRTPNEVALTIMLIAMTVILLLSCATLVPFSLYASEMASRGAPVRVITVVAFLVCVVPTTIAGLLSTIGVAGMSRMLKANVIAMSGRAIEAAGDVDVLLLDKTGTITVGNREAIAFVPLQGVTVAELAAAAAAASIADETPEGYSITRLAKERYNVQIDINSFKGAKFVAFSAQTRMSGLDLGDRSIRKGAMSAISAWLRQKGMALPKEAEQKAISMGRRGATPLIVAENGRVLGIVELKDVIKTGIRQRFNQLRSMGIRTVMLTGDNRYTAAAMAAEAGLDDYVGEATPEDKLRIIRRYQAEGKLVAMTGDGTNDAPALAKADVAVAMGNGTQAAKEAGNMIDLDSSPTKLLDIIDIGKQMLLTRGALTTFSVSNDIAKYFSIIPAAFATTYPELSVLNVMHLSSPESAVLSTVIFNALIILLLIPVAIRGVHYKASSPIRLLRRNVVVYGFGGLIVPFVLIKAIDMALAYLGIF</sequence>
<evidence type="ECO:0000256" key="11">
    <source>
        <dbReference type="ARBA" id="ARBA00022958"/>
    </source>
</evidence>
<dbReference type="PROSITE" id="PS00154">
    <property type="entry name" value="ATPASE_E1_E2"/>
    <property type="match status" value="1"/>
</dbReference>
<dbReference type="Gene3D" id="3.40.50.1000">
    <property type="entry name" value="HAD superfamily/HAD-like"/>
    <property type="match status" value="1"/>
</dbReference>
<dbReference type="GO" id="GO:0008556">
    <property type="term" value="F:P-type potassium transmembrane transporter activity"/>
    <property type="evidence" value="ECO:0007669"/>
    <property type="project" value="UniProtKB-UniRule"/>
</dbReference>
<dbReference type="SUPFAM" id="SSF56784">
    <property type="entry name" value="HAD-like"/>
    <property type="match status" value="1"/>
</dbReference>
<evidence type="ECO:0000256" key="15">
    <source>
        <dbReference type="ARBA" id="ARBA00023136"/>
    </source>
</evidence>
<gene>
    <name evidence="16 18" type="primary">kdpB</name>
    <name evidence="18" type="ORF">MESMUL_03660</name>
</gene>
<keyword evidence="9 16" id="KW-0067">ATP-binding</keyword>
<dbReference type="Pfam" id="PF00702">
    <property type="entry name" value="Hydrolase"/>
    <property type="match status" value="1"/>
</dbReference>
<feature type="binding site" evidence="16">
    <location>
        <position position="359"/>
    </location>
    <ligand>
        <name>ATP</name>
        <dbReference type="ChEBI" id="CHEBI:30616"/>
    </ligand>
</feature>
<dbReference type="InterPro" id="IPR006391">
    <property type="entry name" value="P-type_ATPase_bsu_IA"/>
</dbReference>
<dbReference type="OrthoDB" id="9814270at2"/>
<dbReference type="InterPro" id="IPR059000">
    <property type="entry name" value="ATPase_P-type_domA"/>
</dbReference>
<dbReference type="EC" id="7.2.2.6" evidence="16"/>
<evidence type="ECO:0000256" key="13">
    <source>
        <dbReference type="ARBA" id="ARBA00022989"/>
    </source>
</evidence>
<keyword evidence="6 16" id="KW-0812">Transmembrane</keyword>
<feature type="binding site" evidence="16">
    <location>
        <position position="537"/>
    </location>
    <ligand>
        <name>Mg(2+)</name>
        <dbReference type="ChEBI" id="CHEBI:18420"/>
    </ligand>
</feature>
<dbReference type="PANTHER" id="PTHR43743">
    <property type="entry name" value="POTASSIUM-TRANSPORTING ATPASE ATP-BINDING SUBUNIT"/>
    <property type="match status" value="1"/>
</dbReference>
<evidence type="ECO:0000256" key="14">
    <source>
        <dbReference type="ARBA" id="ARBA00023065"/>
    </source>
</evidence>
<feature type="transmembrane region" description="Helical" evidence="16">
    <location>
        <begin position="71"/>
        <end position="90"/>
    </location>
</feature>
<dbReference type="Gene3D" id="3.40.1110.10">
    <property type="entry name" value="Calcium-transporting ATPase, cytoplasmic domain N"/>
    <property type="match status" value="1"/>
</dbReference>
<dbReference type="SFLD" id="SFLDS00003">
    <property type="entry name" value="Haloacid_Dehalogenase"/>
    <property type="match status" value="1"/>
</dbReference>
<keyword evidence="8 16" id="KW-0547">Nucleotide-binding</keyword>
<keyword evidence="11 16" id="KW-0630">Potassium</keyword>
<comment type="similarity">
    <text evidence="16">Belongs to the cation transport ATPase (P-type) (TC 3.A.3) family. Type IA subfamily.</text>
</comment>
<proteinExistence type="inferred from homology"/>
<dbReference type="PRINTS" id="PR00119">
    <property type="entry name" value="CATATPASE"/>
</dbReference>
<dbReference type="InterPro" id="IPR018303">
    <property type="entry name" value="ATPase_P-typ_P_site"/>
</dbReference>
<dbReference type="PANTHER" id="PTHR43743:SF1">
    <property type="entry name" value="POTASSIUM-TRANSPORTING ATPASE ATP-BINDING SUBUNIT"/>
    <property type="match status" value="1"/>
</dbReference>
<dbReference type="GO" id="GO:0005524">
    <property type="term" value="F:ATP binding"/>
    <property type="evidence" value="ECO:0007669"/>
    <property type="project" value="UniProtKB-UniRule"/>
</dbReference>
<evidence type="ECO:0000256" key="12">
    <source>
        <dbReference type="ARBA" id="ARBA00022967"/>
    </source>
</evidence>
<feature type="domain" description="P-type ATPase A" evidence="17">
    <location>
        <begin position="128"/>
        <end position="216"/>
    </location>
</feature>
<evidence type="ECO:0000256" key="8">
    <source>
        <dbReference type="ARBA" id="ARBA00022741"/>
    </source>
</evidence>
<reference evidence="18 19" key="1">
    <citation type="journal article" date="2018" name="Int. J. Syst. Evol. Microbiol.">
        <title>Mesosutterella multiformis gen. nov., sp. nov., a member of the family Sutterellaceae and Sutterella megalosphaeroides sp. nov., isolated from human faeces.</title>
        <authorList>
            <person name="Sakamoto M."/>
            <person name="Ikeyama N."/>
            <person name="Kunihiro T."/>
            <person name="Iino T."/>
            <person name="Yuki M."/>
            <person name="Ohkuma M."/>
        </authorList>
    </citation>
    <scope>NUCLEOTIDE SEQUENCE [LARGE SCALE GENOMIC DNA]</scope>
    <source>
        <strain evidence="18 19">4NBBH2</strain>
    </source>
</reference>
<dbReference type="FunFam" id="3.40.1110.10:FF:000007">
    <property type="entry name" value="Potassium-transporting ATPase ATP-binding subunit"/>
    <property type="match status" value="1"/>
</dbReference>
<comment type="catalytic activity">
    <reaction evidence="16">
        <text>K(+)(out) + ATP + H2O = K(+)(in) + ADP + phosphate + H(+)</text>
        <dbReference type="Rhea" id="RHEA:16777"/>
        <dbReference type="ChEBI" id="CHEBI:15377"/>
        <dbReference type="ChEBI" id="CHEBI:15378"/>
        <dbReference type="ChEBI" id="CHEBI:29103"/>
        <dbReference type="ChEBI" id="CHEBI:30616"/>
        <dbReference type="ChEBI" id="CHEBI:43474"/>
        <dbReference type="ChEBI" id="CHEBI:456216"/>
        <dbReference type="EC" id="7.2.2.6"/>
    </reaction>
</comment>
<evidence type="ECO:0000256" key="6">
    <source>
        <dbReference type="ARBA" id="ARBA00022692"/>
    </source>
</evidence>
<evidence type="ECO:0000259" key="17">
    <source>
        <dbReference type="Pfam" id="PF00122"/>
    </source>
</evidence>
<dbReference type="SUPFAM" id="SSF81653">
    <property type="entry name" value="Calcium ATPase, transduction domain A"/>
    <property type="match status" value="1"/>
</dbReference>
<dbReference type="InterPro" id="IPR023298">
    <property type="entry name" value="ATPase_P-typ_TM_dom_sf"/>
</dbReference>
<comment type="subcellular location">
    <subcellularLocation>
        <location evidence="16">Cell membrane</location>
        <topology evidence="16">Multi-pass membrane protein</topology>
    </subcellularLocation>
    <subcellularLocation>
        <location evidence="1">Membrane</location>
    </subcellularLocation>
</comment>
<comment type="caution">
    <text evidence="18">The sequence shown here is derived from an EMBL/GenBank/DDBJ whole genome shotgun (WGS) entry which is preliminary data.</text>
</comment>
<feature type="binding site" evidence="16">
    <location>
        <position position="410"/>
    </location>
    <ligand>
        <name>ATP</name>
        <dbReference type="ChEBI" id="CHEBI:30616"/>
    </ligand>
</feature>
<dbReference type="InterPro" id="IPR001757">
    <property type="entry name" value="P_typ_ATPase"/>
</dbReference>
<feature type="binding site" evidence="16">
    <location>
        <position position="363"/>
    </location>
    <ligand>
        <name>ATP</name>
        <dbReference type="ChEBI" id="CHEBI:30616"/>
    </ligand>
</feature>
<keyword evidence="10 16" id="KW-0460">Magnesium</keyword>
<keyword evidence="4 16" id="KW-0633">Potassium transport</keyword>
<dbReference type="AlphaFoldDB" id="A0A388S9R9"/>
<dbReference type="InterPro" id="IPR044492">
    <property type="entry name" value="P_typ_ATPase_HD_dom"/>
</dbReference>
<keyword evidence="15 16" id="KW-0472">Membrane</keyword>
<feature type="transmembrane region" description="Helical" evidence="16">
    <location>
        <begin position="631"/>
        <end position="651"/>
    </location>
</feature>
<dbReference type="Proteomes" id="UP000266091">
    <property type="component" value="Unassembled WGS sequence"/>
</dbReference>
<evidence type="ECO:0000256" key="3">
    <source>
        <dbReference type="ARBA" id="ARBA00022475"/>
    </source>
</evidence>
<keyword evidence="19" id="KW-1185">Reference proteome</keyword>
<dbReference type="GO" id="GO:0016887">
    <property type="term" value="F:ATP hydrolysis activity"/>
    <property type="evidence" value="ECO:0007669"/>
    <property type="project" value="InterPro"/>
</dbReference>
<feature type="active site" description="4-aspartylphosphate intermediate" evidence="16">
    <location>
        <position position="322"/>
    </location>
</feature>
<comment type="caution">
    <text evidence="16">Lacks conserved residue(s) required for the propagation of feature annotation.</text>
</comment>
<keyword evidence="3 16" id="KW-1003">Cell membrane</keyword>
<name>A0A388S9R9_9BURK</name>
<dbReference type="RefSeq" id="WP_116269487.1">
    <property type="nucleotide sequence ID" value="NZ_BGZJ01000001.1"/>
</dbReference>
<keyword evidence="5 16" id="KW-0597">Phosphoprotein</keyword>
<keyword evidence="2 16" id="KW-0813">Transport</keyword>
<evidence type="ECO:0000256" key="10">
    <source>
        <dbReference type="ARBA" id="ARBA00022842"/>
    </source>
</evidence>
<dbReference type="GO" id="GO:0000287">
    <property type="term" value="F:magnesium ion binding"/>
    <property type="evidence" value="ECO:0007669"/>
    <property type="project" value="UniProtKB-UniRule"/>
</dbReference>
<dbReference type="SFLD" id="SFLDG00002">
    <property type="entry name" value="C1.7:_P-type_atpase_like"/>
    <property type="match status" value="1"/>
</dbReference>
<feature type="binding site" evidence="16">
    <location>
        <position position="533"/>
    </location>
    <ligand>
        <name>Mg(2+)</name>
        <dbReference type="ChEBI" id="CHEBI:18420"/>
    </ligand>
</feature>
<keyword evidence="14 16" id="KW-0406">Ion transport</keyword>
<evidence type="ECO:0000256" key="1">
    <source>
        <dbReference type="ARBA" id="ARBA00004370"/>
    </source>
</evidence>
<dbReference type="Gene3D" id="2.70.150.10">
    <property type="entry name" value="Calcium-transporting ATPase, cytoplasmic transduction domain A"/>
    <property type="match status" value="1"/>
</dbReference>
<dbReference type="SFLD" id="SFLDF00027">
    <property type="entry name" value="p-type_atpase"/>
    <property type="match status" value="1"/>
</dbReference>
<dbReference type="NCBIfam" id="TIGR01497">
    <property type="entry name" value="kdpB"/>
    <property type="match status" value="1"/>
</dbReference>
<keyword evidence="13 16" id="KW-1133">Transmembrane helix</keyword>
<dbReference type="NCBIfam" id="TIGR01494">
    <property type="entry name" value="ATPase_P-type"/>
    <property type="match status" value="2"/>
</dbReference>
<dbReference type="EMBL" id="BGZJ01000001">
    <property type="protein sequence ID" value="GBO93012.1"/>
    <property type="molecule type" value="Genomic_DNA"/>
</dbReference>
<dbReference type="HAMAP" id="MF_00285">
    <property type="entry name" value="KdpB"/>
    <property type="match status" value="1"/>
</dbReference>
<feature type="binding site" evidence="16">
    <location>
        <begin position="392"/>
        <end position="399"/>
    </location>
    <ligand>
        <name>ATP</name>
        <dbReference type="ChEBI" id="CHEBI:30616"/>
    </ligand>
</feature>
<evidence type="ECO:0000256" key="16">
    <source>
        <dbReference type="HAMAP-Rule" id="MF_00285"/>
    </source>
</evidence>
<evidence type="ECO:0000256" key="5">
    <source>
        <dbReference type="ARBA" id="ARBA00022553"/>
    </source>
</evidence>
<dbReference type="Pfam" id="PF00122">
    <property type="entry name" value="E1-E2_ATPase"/>
    <property type="match status" value="1"/>
</dbReference>
<dbReference type="InterPro" id="IPR023214">
    <property type="entry name" value="HAD_sf"/>
</dbReference>
<keyword evidence="7 16" id="KW-0479">Metal-binding</keyword>
<feature type="transmembrane region" description="Helical" evidence="16">
    <location>
        <begin position="228"/>
        <end position="255"/>
    </location>
</feature>
<feature type="transmembrane region" description="Helical" evidence="16">
    <location>
        <begin position="41"/>
        <end position="59"/>
    </location>
</feature>
<keyword evidence="12 16" id="KW-1278">Translocase</keyword>
<organism evidence="18 19">
    <name type="scientific">Mesosutterella multiformis</name>
    <dbReference type="NCBI Taxonomy" id="2259133"/>
    <lineage>
        <taxon>Bacteria</taxon>
        <taxon>Pseudomonadati</taxon>
        <taxon>Pseudomonadota</taxon>
        <taxon>Betaproteobacteria</taxon>
        <taxon>Burkholderiales</taxon>
        <taxon>Sutterellaceae</taxon>
        <taxon>Mesosutterella</taxon>
    </lineage>
</organism>
<evidence type="ECO:0000313" key="19">
    <source>
        <dbReference type="Proteomes" id="UP000266091"/>
    </source>
</evidence>
<dbReference type="InterPro" id="IPR008250">
    <property type="entry name" value="ATPase_P-typ_transduc_dom_A_sf"/>
</dbReference>
<dbReference type="InterPro" id="IPR036412">
    <property type="entry name" value="HAD-like_sf"/>
</dbReference>
<dbReference type="GO" id="GO:0005886">
    <property type="term" value="C:plasma membrane"/>
    <property type="evidence" value="ECO:0007669"/>
    <property type="project" value="UniProtKB-SubCell"/>
</dbReference>
<accession>A0A388S9R9</accession>